<name>A0ABD3APS9_9GENT</name>
<sequence>MMFIEIQRLSKLLVALGEVAPLFSLMAAVRPSSGFFENAFLLAGFSQALLKLRNRFKPKFYIVATSDNMSLQNWYYATGLEIEEIALREQKMQNF</sequence>
<keyword evidence="2" id="KW-1185">Reference proteome</keyword>
<dbReference type="EMBL" id="JBJUIK010000003">
    <property type="protein sequence ID" value="KAL3533170.1"/>
    <property type="molecule type" value="Genomic_DNA"/>
</dbReference>
<dbReference type="Proteomes" id="UP001630127">
    <property type="component" value="Unassembled WGS sequence"/>
</dbReference>
<dbReference type="AlphaFoldDB" id="A0ABD3APS9"/>
<evidence type="ECO:0000313" key="1">
    <source>
        <dbReference type="EMBL" id="KAL3533170.1"/>
    </source>
</evidence>
<gene>
    <name evidence="1" type="ORF">ACH5RR_006691</name>
</gene>
<proteinExistence type="predicted"/>
<reference evidence="1 2" key="1">
    <citation type="submission" date="2024-11" db="EMBL/GenBank/DDBJ databases">
        <title>A near-complete genome assembly of Cinchona calisaya.</title>
        <authorList>
            <person name="Lian D.C."/>
            <person name="Zhao X.W."/>
            <person name="Wei L."/>
        </authorList>
    </citation>
    <scope>NUCLEOTIDE SEQUENCE [LARGE SCALE GENOMIC DNA]</scope>
    <source>
        <tissue evidence="1">Nenye</tissue>
    </source>
</reference>
<evidence type="ECO:0000313" key="2">
    <source>
        <dbReference type="Proteomes" id="UP001630127"/>
    </source>
</evidence>
<comment type="caution">
    <text evidence="1">The sequence shown here is derived from an EMBL/GenBank/DDBJ whole genome shotgun (WGS) entry which is preliminary data.</text>
</comment>
<organism evidence="1 2">
    <name type="scientific">Cinchona calisaya</name>
    <dbReference type="NCBI Taxonomy" id="153742"/>
    <lineage>
        <taxon>Eukaryota</taxon>
        <taxon>Viridiplantae</taxon>
        <taxon>Streptophyta</taxon>
        <taxon>Embryophyta</taxon>
        <taxon>Tracheophyta</taxon>
        <taxon>Spermatophyta</taxon>
        <taxon>Magnoliopsida</taxon>
        <taxon>eudicotyledons</taxon>
        <taxon>Gunneridae</taxon>
        <taxon>Pentapetalae</taxon>
        <taxon>asterids</taxon>
        <taxon>lamiids</taxon>
        <taxon>Gentianales</taxon>
        <taxon>Rubiaceae</taxon>
        <taxon>Cinchonoideae</taxon>
        <taxon>Cinchoneae</taxon>
        <taxon>Cinchona</taxon>
    </lineage>
</organism>
<protein>
    <submittedName>
        <fullName evidence="1">Uncharacterized protein</fullName>
    </submittedName>
</protein>
<accession>A0ABD3APS9</accession>